<evidence type="ECO:0000259" key="6">
    <source>
        <dbReference type="PROSITE" id="PS50132"/>
    </source>
</evidence>
<dbReference type="PANTHER" id="PTHR46102:SF2">
    <property type="entry name" value="AXIN"/>
    <property type="match status" value="1"/>
</dbReference>
<dbReference type="PROSITE" id="PS50841">
    <property type="entry name" value="DIX"/>
    <property type="match status" value="1"/>
</dbReference>
<dbReference type="Proteomes" id="UP001432322">
    <property type="component" value="Unassembled WGS sequence"/>
</dbReference>
<dbReference type="EMBL" id="BTSY01000005">
    <property type="protein sequence ID" value="GMT28051.1"/>
    <property type="molecule type" value="Genomic_DNA"/>
</dbReference>
<evidence type="ECO:0008006" key="10">
    <source>
        <dbReference type="Google" id="ProtNLM"/>
    </source>
</evidence>
<feature type="domain" description="RGS" evidence="6">
    <location>
        <begin position="16"/>
        <end position="124"/>
    </location>
</feature>
<dbReference type="Gene3D" id="1.10.167.10">
    <property type="entry name" value="Regulator of G-protein Signalling 4, domain 2"/>
    <property type="match status" value="1"/>
</dbReference>
<dbReference type="GO" id="GO:0031625">
    <property type="term" value="F:ubiquitin protein ligase binding"/>
    <property type="evidence" value="ECO:0007669"/>
    <property type="project" value="TreeGrafter"/>
</dbReference>
<evidence type="ECO:0000256" key="2">
    <source>
        <dbReference type="ARBA" id="ARBA00022490"/>
    </source>
</evidence>
<dbReference type="SUPFAM" id="SSF54236">
    <property type="entry name" value="Ubiquitin-like"/>
    <property type="match status" value="1"/>
</dbReference>
<feature type="domain" description="DIX" evidence="7">
    <location>
        <begin position="501"/>
        <end position="584"/>
    </location>
</feature>
<comment type="subcellular location">
    <subcellularLocation>
        <location evidence="1">Cytoplasm</location>
    </subcellularLocation>
</comment>
<feature type="region of interest" description="Disordered" evidence="5">
    <location>
        <begin position="354"/>
        <end position="393"/>
    </location>
</feature>
<proteinExistence type="predicted"/>
<comment type="caution">
    <text evidence="8">The sequence shown here is derived from an EMBL/GenBank/DDBJ whole genome shotgun (WGS) entry which is preliminary data.</text>
</comment>
<dbReference type="Gene3D" id="2.40.240.130">
    <property type="match status" value="1"/>
</dbReference>
<dbReference type="InterPro" id="IPR044926">
    <property type="entry name" value="RGS_subdomain_2"/>
</dbReference>
<keyword evidence="9" id="KW-1185">Reference proteome</keyword>
<feature type="region of interest" description="Disordered" evidence="5">
    <location>
        <begin position="295"/>
        <end position="341"/>
    </location>
</feature>
<feature type="region of interest" description="Disordered" evidence="5">
    <location>
        <begin position="461"/>
        <end position="501"/>
    </location>
</feature>
<evidence type="ECO:0000256" key="4">
    <source>
        <dbReference type="PROSITE-ProRule" id="PRU00069"/>
    </source>
</evidence>
<dbReference type="PROSITE" id="PS50132">
    <property type="entry name" value="RGS"/>
    <property type="match status" value="1"/>
</dbReference>
<dbReference type="InterPro" id="IPR038207">
    <property type="entry name" value="DIX_dom_sf"/>
</dbReference>
<feature type="compositionally biased region" description="Low complexity" evidence="5">
    <location>
        <begin position="485"/>
        <end position="497"/>
    </location>
</feature>
<keyword evidence="3 4" id="KW-0879">Wnt signaling pathway</keyword>
<evidence type="ECO:0000313" key="8">
    <source>
        <dbReference type="EMBL" id="GMT28051.1"/>
    </source>
</evidence>
<sequence>SFSRMATTSVARLMRSVDEVLADRDALETFKKWATMDESRCVTAIDLHFAIKQFRKIMEKKPEDGPSIAVLAHKKYISKKTGSCSFLPDSIRSEMSRRAHSIRNSPPSRDFFDPVVPPIDDHLKRIHATFVCSQAFFDLTKEINAALEATPSTSMGTPATIKKERASSLAASCASPSTSSGTMKSSSPFSPFHSATTRTAAFASNPFNPFRTYNIDAVKQEPIDVDAAIASKRAGQDGQLKFADQLGDKLKRLQDEMAKRGVQFARDLSGKGENFDDLTEESVDKDIDDYADRLDARGKNATNKRSASRSPPSLPHTAPPLAPPSHFAYGTNGFAPPPSNRLRRRYMETMHNTTAATGFAPPPQASPTSGTISKKGRPSIDHDSSSSGFFSGLPSSSSSAFSSHFSAPHFNTLRRPTHTPHTPDINQCRSSPFTTLARPSFVTDQTAFSPSPFYNLLTPGASPSHNPERVHNGYATLPRSTSRVPSAPGSSASSGSGKPDGKILLRVTVHGNRPMVFRTEPEQGGMTLKKFRTIFGIGKDRNKFFFKNSCEDDPSDYQWELVSDDMATVPLYHGSITAECKAALDSPE</sequence>
<name>A0AAV5W787_9BILA</name>
<feature type="non-terminal residue" evidence="8">
    <location>
        <position position="1"/>
    </location>
</feature>
<dbReference type="GO" id="GO:0030877">
    <property type="term" value="C:beta-catenin destruction complex"/>
    <property type="evidence" value="ECO:0007669"/>
    <property type="project" value="TreeGrafter"/>
</dbReference>
<evidence type="ECO:0000259" key="7">
    <source>
        <dbReference type="PROSITE" id="PS50841"/>
    </source>
</evidence>
<dbReference type="InterPro" id="IPR001158">
    <property type="entry name" value="DIX"/>
</dbReference>
<gene>
    <name evidence="8" type="ORF">PFISCL1PPCAC_19348</name>
</gene>
<dbReference type="GO" id="GO:0048468">
    <property type="term" value="P:cell development"/>
    <property type="evidence" value="ECO:0007669"/>
    <property type="project" value="TreeGrafter"/>
</dbReference>
<dbReference type="GO" id="GO:0090090">
    <property type="term" value="P:negative regulation of canonical Wnt signaling pathway"/>
    <property type="evidence" value="ECO:0007669"/>
    <property type="project" value="InterPro"/>
</dbReference>
<dbReference type="GO" id="GO:0019901">
    <property type="term" value="F:protein kinase binding"/>
    <property type="evidence" value="ECO:0007669"/>
    <property type="project" value="TreeGrafter"/>
</dbReference>
<dbReference type="InterPro" id="IPR036305">
    <property type="entry name" value="RGS_sf"/>
</dbReference>
<dbReference type="PANTHER" id="PTHR46102">
    <property type="entry name" value="AXIN"/>
    <property type="match status" value="1"/>
</dbReference>
<accession>A0AAV5W787</accession>
<keyword evidence="2" id="KW-0963">Cytoplasm</keyword>
<reference evidence="8" key="1">
    <citation type="submission" date="2023-10" db="EMBL/GenBank/DDBJ databases">
        <title>Genome assembly of Pristionchus species.</title>
        <authorList>
            <person name="Yoshida K."/>
            <person name="Sommer R.J."/>
        </authorList>
    </citation>
    <scope>NUCLEOTIDE SEQUENCE</scope>
    <source>
        <strain evidence="8">RS5133</strain>
    </source>
</reference>
<dbReference type="InterPro" id="IPR043581">
    <property type="entry name" value="Axin-like"/>
</dbReference>
<dbReference type="GO" id="GO:0005634">
    <property type="term" value="C:nucleus"/>
    <property type="evidence" value="ECO:0007669"/>
    <property type="project" value="TreeGrafter"/>
</dbReference>
<dbReference type="GO" id="GO:0005886">
    <property type="term" value="C:plasma membrane"/>
    <property type="evidence" value="ECO:0007669"/>
    <property type="project" value="TreeGrafter"/>
</dbReference>
<dbReference type="InterPro" id="IPR029071">
    <property type="entry name" value="Ubiquitin-like_domsf"/>
</dbReference>
<dbReference type="GO" id="GO:0032436">
    <property type="term" value="P:positive regulation of proteasomal ubiquitin-dependent protein catabolic process"/>
    <property type="evidence" value="ECO:0007669"/>
    <property type="project" value="TreeGrafter"/>
</dbReference>
<dbReference type="GO" id="GO:0016055">
    <property type="term" value="P:Wnt signaling pathway"/>
    <property type="evidence" value="ECO:0007669"/>
    <property type="project" value="UniProtKB-KW"/>
</dbReference>
<evidence type="ECO:0000256" key="5">
    <source>
        <dbReference type="SAM" id="MobiDB-lite"/>
    </source>
</evidence>
<evidence type="ECO:0000256" key="1">
    <source>
        <dbReference type="ARBA" id="ARBA00004496"/>
    </source>
</evidence>
<organism evidence="8 9">
    <name type="scientific">Pristionchus fissidentatus</name>
    <dbReference type="NCBI Taxonomy" id="1538716"/>
    <lineage>
        <taxon>Eukaryota</taxon>
        <taxon>Metazoa</taxon>
        <taxon>Ecdysozoa</taxon>
        <taxon>Nematoda</taxon>
        <taxon>Chromadorea</taxon>
        <taxon>Rhabditida</taxon>
        <taxon>Rhabditina</taxon>
        <taxon>Diplogasteromorpha</taxon>
        <taxon>Diplogasteroidea</taxon>
        <taxon>Neodiplogasteridae</taxon>
        <taxon>Pristionchus</taxon>
    </lineage>
</organism>
<dbReference type="SUPFAM" id="SSF48097">
    <property type="entry name" value="Regulator of G-protein signaling, RGS"/>
    <property type="match status" value="1"/>
</dbReference>
<feature type="compositionally biased region" description="Polar residues" evidence="5">
    <location>
        <begin position="300"/>
        <end position="311"/>
    </location>
</feature>
<feature type="compositionally biased region" description="Pro residues" evidence="5">
    <location>
        <begin position="312"/>
        <end position="323"/>
    </location>
</feature>
<protein>
    <recommendedName>
        <fullName evidence="10">DIX domain-containing protein</fullName>
    </recommendedName>
</protein>
<dbReference type="GO" id="GO:0060090">
    <property type="term" value="F:molecular adaptor activity"/>
    <property type="evidence" value="ECO:0007669"/>
    <property type="project" value="TreeGrafter"/>
</dbReference>
<dbReference type="GO" id="GO:0008013">
    <property type="term" value="F:beta-catenin binding"/>
    <property type="evidence" value="ECO:0007669"/>
    <property type="project" value="TreeGrafter"/>
</dbReference>
<dbReference type="InterPro" id="IPR016137">
    <property type="entry name" value="RGS"/>
</dbReference>
<dbReference type="GO" id="GO:0005737">
    <property type="term" value="C:cytoplasm"/>
    <property type="evidence" value="ECO:0007669"/>
    <property type="project" value="UniProtKB-SubCell"/>
</dbReference>
<dbReference type="Pfam" id="PF00778">
    <property type="entry name" value="DIX"/>
    <property type="match status" value="1"/>
</dbReference>
<evidence type="ECO:0000313" key="9">
    <source>
        <dbReference type="Proteomes" id="UP001432322"/>
    </source>
</evidence>
<evidence type="ECO:0000256" key="3">
    <source>
        <dbReference type="ARBA" id="ARBA00022687"/>
    </source>
</evidence>
<dbReference type="AlphaFoldDB" id="A0AAV5W787"/>